<dbReference type="AlphaFoldDB" id="A0A858SVS3"/>
<dbReference type="PANTHER" id="PTHR34989">
    <property type="entry name" value="PROTEIN HDED"/>
    <property type="match status" value="1"/>
</dbReference>
<dbReference type="Pfam" id="PF03729">
    <property type="entry name" value="DUF308"/>
    <property type="match status" value="2"/>
</dbReference>
<dbReference type="InterPro" id="IPR052712">
    <property type="entry name" value="Acid_resist_chaperone_HdeD"/>
</dbReference>
<evidence type="ECO:0008006" key="4">
    <source>
        <dbReference type="Google" id="ProtNLM"/>
    </source>
</evidence>
<dbReference type="EMBL" id="CP048788">
    <property type="protein sequence ID" value="QJF52844.1"/>
    <property type="molecule type" value="Genomic_DNA"/>
</dbReference>
<proteinExistence type="predicted"/>
<name>A0A858SVS3_9RHOB</name>
<feature type="transmembrane region" description="Helical" evidence="1">
    <location>
        <begin position="144"/>
        <end position="167"/>
    </location>
</feature>
<dbReference type="Proteomes" id="UP000503308">
    <property type="component" value="Chromosome"/>
</dbReference>
<feature type="transmembrane region" description="Helical" evidence="1">
    <location>
        <begin position="33"/>
        <end position="54"/>
    </location>
</feature>
<dbReference type="PANTHER" id="PTHR34989:SF1">
    <property type="entry name" value="PROTEIN HDED"/>
    <property type="match status" value="1"/>
</dbReference>
<protein>
    <recommendedName>
        <fullName evidence="4">Acid-resistance membrane protein</fullName>
    </recommendedName>
</protein>
<evidence type="ECO:0000313" key="3">
    <source>
        <dbReference type="Proteomes" id="UP000503308"/>
    </source>
</evidence>
<keyword evidence="1" id="KW-0472">Membrane</keyword>
<evidence type="ECO:0000313" key="2">
    <source>
        <dbReference type="EMBL" id="QJF52844.1"/>
    </source>
</evidence>
<dbReference type="RefSeq" id="WP_169642061.1">
    <property type="nucleotide sequence ID" value="NZ_CP048788.1"/>
</dbReference>
<feature type="transmembrane region" description="Helical" evidence="1">
    <location>
        <begin position="117"/>
        <end position="138"/>
    </location>
</feature>
<sequence>MKLWVKWLVLGILSLVFGLFVLANPVAASFAVTVVAGVTFALIGGAQIVAGLGSEDRTTKIMGTGLGGLMLLLGISLMFRPLEGILTLATIATVLIGANGLLRLVTAWQMRSTPLFWPMLISGALSVLLAGYILANYFEIAPQLLGILLGIELLFNGAGLIALALFLRTVKGALKDKVEARLKK</sequence>
<reference evidence="2 3" key="1">
    <citation type="submission" date="2020-02" db="EMBL/GenBank/DDBJ databases">
        <title>Genome sequence of Roseobacter ponti.</title>
        <authorList>
            <person name="Hollensteiner J."/>
            <person name="Schneider D."/>
            <person name="Poehlein A."/>
            <person name="Daniel R."/>
        </authorList>
    </citation>
    <scope>NUCLEOTIDE SEQUENCE [LARGE SCALE GENOMIC DNA]</scope>
    <source>
        <strain evidence="2 3">DSM 106830</strain>
    </source>
</reference>
<organism evidence="2 3">
    <name type="scientific">Roseobacter ponti</name>
    <dbReference type="NCBI Taxonomy" id="1891787"/>
    <lineage>
        <taxon>Bacteria</taxon>
        <taxon>Pseudomonadati</taxon>
        <taxon>Pseudomonadota</taxon>
        <taxon>Alphaproteobacteria</taxon>
        <taxon>Rhodobacterales</taxon>
        <taxon>Roseobacteraceae</taxon>
        <taxon>Roseobacter</taxon>
    </lineage>
</organism>
<evidence type="ECO:0000256" key="1">
    <source>
        <dbReference type="SAM" id="Phobius"/>
    </source>
</evidence>
<dbReference type="InterPro" id="IPR005325">
    <property type="entry name" value="DUF308_memb"/>
</dbReference>
<dbReference type="KEGG" id="rpon:G3256_17525"/>
<gene>
    <name evidence="2" type="ORF">G3256_17525</name>
</gene>
<accession>A0A858SVS3</accession>
<keyword evidence="1" id="KW-1133">Transmembrane helix</keyword>
<feature type="transmembrane region" description="Helical" evidence="1">
    <location>
        <begin position="61"/>
        <end position="79"/>
    </location>
</feature>
<keyword evidence="3" id="KW-1185">Reference proteome</keyword>
<keyword evidence="1" id="KW-0812">Transmembrane</keyword>
<feature type="transmembrane region" description="Helical" evidence="1">
    <location>
        <begin position="85"/>
        <end position="105"/>
    </location>
</feature>
<dbReference type="GO" id="GO:0005886">
    <property type="term" value="C:plasma membrane"/>
    <property type="evidence" value="ECO:0007669"/>
    <property type="project" value="TreeGrafter"/>
</dbReference>